<reference evidence="4" key="1">
    <citation type="journal article" date="2016" name="Sci. Rep.">
        <title>Molecular characterization of firefly nuptial gifts: a multi-omics approach sheds light on postcopulatory sexual selection.</title>
        <authorList>
            <person name="Al-Wathiqui N."/>
            <person name="Fallon T.R."/>
            <person name="South A."/>
            <person name="Weng J.K."/>
            <person name="Lewis S.M."/>
        </authorList>
    </citation>
    <scope>NUCLEOTIDE SEQUENCE</scope>
</reference>
<dbReference type="Pfam" id="PF14370">
    <property type="entry name" value="Topo_C_assoc"/>
    <property type="match status" value="1"/>
</dbReference>
<feature type="active site" description="O-(3'-phospho-DNA)-tyrosine intermediate" evidence="1">
    <location>
        <position position="149"/>
    </location>
</feature>
<evidence type="ECO:0000256" key="1">
    <source>
        <dbReference type="PROSITE-ProRule" id="PRU01382"/>
    </source>
</evidence>
<dbReference type="AlphaFoldDB" id="A0A1Y1L1G2"/>
<dbReference type="GO" id="GO:0006265">
    <property type="term" value="P:DNA topological change"/>
    <property type="evidence" value="ECO:0007669"/>
    <property type="project" value="UniProtKB-UniRule"/>
</dbReference>
<dbReference type="Gene3D" id="1.10.132.10">
    <property type="match status" value="1"/>
</dbReference>
<accession>A0A1Y1L1G2</accession>
<dbReference type="InterPro" id="IPR013499">
    <property type="entry name" value="TopoI_euk"/>
</dbReference>
<dbReference type="GO" id="GO:0006260">
    <property type="term" value="P:DNA replication"/>
    <property type="evidence" value="ECO:0007669"/>
    <property type="project" value="TreeGrafter"/>
</dbReference>
<sequence length="193" mass="23151">MRYQKWRTKMMILDLEPSYKKKKGASWFELDEDLDQEWIQEHQQFLIEEQRTKITKKFEKDNEKRKANKEKPLPEKELKERLQAVKDLEAKFRKENKIGKVEAEGRGASVDKYLKAIEKLDERVKVLETQAEDRDGNKEVALGTSKINYIDPRLTVVFSKKFDVPIEKFFSKTLRDKFRWAIKSVEDTDDWEF</sequence>
<dbReference type="SUPFAM" id="SSF56349">
    <property type="entry name" value="DNA breaking-rejoining enzymes"/>
    <property type="match status" value="1"/>
</dbReference>
<dbReference type="InterPro" id="IPR025834">
    <property type="entry name" value="TopoI_C_dom"/>
</dbReference>
<dbReference type="GO" id="GO:0003677">
    <property type="term" value="F:DNA binding"/>
    <property type="evidence" value="ECO:0007669"/>
    <property type="project" value="UniProtKB-UniRule"/>
</dbReference>
<name>A0A1Y1L1G2_PHOPY</name>
<dbReference type="GO" id="GO:0007059">
    <property type="term" value="P:chromosome segregation"/>
    <property type="evidence" value="ECO:0007669"/>
    <property type="project" value="TreeGrafter"/>
</dbReference>
<keyword evidence="1" id="KW-0413">Isomerase</keyword>
<dbReference type="InterPro" id="IPR014727">
    <property type="entry name" value="TopoI_cat_a/b-sub_euk"/>
</dbReference>
<keyword evidence="1" id="KW-0799">Topoisomerase</keyword>
<dbReference type="GO" id="GO:0005694">
    <property type="term" value="C:chromosome"/>
    <property type="evidence" value="ECO:0007669"/>
    <property type="project" value="InterPro"/>
</dbReference>
<dbReference type="GO" id="GO:0005730">
    <property type="term" value="C:nucleolus"/>
    <property type="evidence" value="ECO:0007669"/>
    <property type="project" value="TreeGrafter"/>
</dbReference>
<evidence type="ECO:0000259" key="3">
    <source>
        <dbReference type="SMART" id="SM00435"/>
    </source>
</evidence>
<evidence type="ECO:0000313" key="4">
    <source>
        <dbReference type="EMBL" id="JAV67522.1"/>
    </source>
</evidence>
<proteinExistence type="inferred from homology"/>
<feature type="region of interest" description="Disordered" evidence="2">
    <location>
        <begin position="57"/>
        <end position="76"/>
    </location>
</feature>
<protein>
    <recommendedName>
        <fullName evidence="3">DNA topoisomerase I eukaryotic-type domain-containing protein</fullName>
    </recommendedName>
</protein>
<dbReference type="EMBL" id="GEZM01067495">
    <property type="protein sequence ID" value="JAV67522.1"/>
    <property type="molecule type" value="Transcribed_RNA"/>
</dbReference>
<comment type="catalytic activity">
    <reaction evidence="1">
        <text>ATP-independent breakage of single-stranded DNA, followed by passage and rejoining.</text>
        <dbReference type="EC" id="5.6.2.1"/>
    </reaction>
</comment>
<feature type="domain" description="DNA topoisomerase I eukaryotic-type" evidence="3">
    <location>
        <begin position="1"/>
        <end position="163"/>
    </location>
</feature>
<organism evidence="4">
    <name type="scientific">Photinus pyralis</name>
    <name type="common">Common eastern firefly</name>
    <name type="synonym">Lampyris pyralis</name>
    <dbReference type="NCBI Taxonomy" id="7054"/>
    <lineage>
        <taxon>Eukaryota</taxon>
        <taxon>Metazoa</taxon>
        <taxon>Ecdysozoa</taxon>
        <taxon>Arthropoda</taxon>
        <taxon>Hexapoda</taxon>
        <taxon>Insecta</taxon>
        <taxon>Pterygota</taxon>
        <taxon>Neoptera</taxon>
        <taxon>Endopterygota</taxon>
        <taxon>Coleoptera</taxon>
        <taxon>Polyphaga</taxon>
        <taxon>Elateriformia</taxon>
        <taxon>Elateroidea</taxon>
        <taxon>Lampyridae</taxon>
        <taxon>Lampyrinae</taxon>
        <taxon>Photinus</taxon>
    </lineage>
</organism>
<evidence type="ECO:0000256" key="2">
    <source>
        <dbReference type="SAM" id="MobiDB-lite"/>
    </source>
</evidence>
<dbReference type="GO" id="GO:0003917">
    <property type="term" value="F:DNA topoisomerase type I (single strand cut, ATP-independent) activity"/>
    <property type="evidence" value="ECO:0007669"/>
    <property type="project" value="UniProtKB-UniRule"/>
</dbReference>
<dbReference type="FunFam" id="1.10.132.10:FF:000003">
    <property type="entry name" value="DNA topoisomerase I"/>
    <property type="match status" value="1"/>
</dbReference>
<keyword evidence="1" id="KW-0238">DNA-binding</keyword>
<dbReference type="PROSITE" id="PS52038">
    <property type="entry name" value="TOPO_IB_2"/>
    <property type="match status" value="1"/>
</dbReference>
<dbReference type="InterPro" id="IPR011010">
    <property type="entry name" value="DNA_brk_join_enz"/>
</dbReference>
<comment type="similarity">
    <text evidence="1">Belongs to the type IB topoisomerase family.</text>
</comment>
<dbReference type="PANTHER" id="PTHR10290">
    <property type="entry name" value="DNA TOPOISOMERASE I"/>
    <property type="match status" value="1"/>
</dbReference>
<dbReference type="InterPro" id="IPR051062">
    <property type="entry name" value="Topoisomerase_IB"/>
</dbReference>
<dbReference type="SMART" id="SM00435">
    <property type="entry name" value="TOPEUc"/>
    <property type="match status" value="1"/>
</dbReference>
<dbReference type="PANTHER" id="PTHR10290:SF3">
    <property type="entry name" value="DNA TOPOISOMERASE 1"/>
    <property type="match status" value="1"/>
</dbReference>